<dbReference type="InterPro" id="IPR037293">
    <property type="entry name" value="Gal_Oxidase_central_sf"/>
</dbReference>
<evidence type="ECO:0000313" key="5">
    <source>
        <dbReference type="Proteomes" id="UP001149140"/>
    </source>
</evidence>
<dbReference type="PANTHER" id="PTHR46344">
    <property type="entry name" value="OS02G0202900 PROTEIN"/>
    <property type="match status" value="1"/>
</dbReference>
<evidence type="ECO:0000256" key="3">
    <source>
        <dbReference type="SAM" id="SignalP"/>
    </source>
</evidence>
<dbReference type="Gene3D" id="2.130.10.80">
    <property type="entry name" value="Galactose oxidase/kelch, beta-propeller"/>
    <property type="match status" value="4"/>
</dbReference>
<dbReference type="InterPro" id="IPR011043">
    <property type="entry name" value="Gal_Oxase/kelch_b-propeller"/>
</dbReference>
<keyword evidence="5" id="KW-1185">Reference proteome</keyword>
<dbReference type="SMART" id="SM00612">
    <property type="entry name" value="Kelch"/>
    <property type="match status" value="4"/>
</dbReference>
<evidence type="ECO:0008006" key="6">
    <source>
        <dbReference type="Google" id="ProtNLM"/>
    </source>
</evidence>
<gene>
    <name evidence="4" type="ORF">OM076_00140</name>
</gene>
<sequence>MFRRILPAAALVCAVFATPAYATDYDWTPAGQFSQIRSSIASTVLKDGRVLLAGGYDPVAQRDVATVDIYDPSTNTWAAGRPLREPRRVASAVTLPDGRVLVIGGEEQADLRNAEILDPAAGTWTPAAHTLAEHAGISSFVLDDGRVLFLGAGNYSSQWPGGEIFDPATGAWKLTANPHEVGGAGQAVVRLRDGRFLVVGNKSVWADPISYDEPRAEIYDVASDTWTVVARPAYSGEGSGAALLPDGRVLVAGGRPGGAAGVMIDATAHRGSEIFDPATGTWSPTGDLLRPRAYASAFVTLPDGRIAAVGGSWATIVGPFGQRRFGEISYEATAEVYDVASGTWQPLPAMADAHAGAVTKMLADGSMLVAGGANGPGPWPTTAAERLVPRPAAPAPPVVVAPKPTVPTRPKAGTLRLLALPKHLKPSRTGTLTVKLRCSTGGAACADRLVLRGRGRVVAQRDVSVKAGKTLSVRVKLSAAGRRSLRNRTTRVTVSLRKQGTKVTVSVRG</sequence>
<keyword evidence="2" id="KW-0677">Repeat</keyword>
<evidence type="ECO:0000313" key="4">
    <source>
        <dbReference type="EMBL" id="MDA0158655.1"/>
    </source>
</evidence>
<feature type="chain" id="PRO_5040781862" description="Kelch-like protein" evidence="3">
    <location>
        <begin position="23"/>
        <end position="509"/>
    </location>
</feature>
<feature type="signal peptide" evidence="3">
    <location>
        <begin position="1"/>
        <end position="22"/>
    </location>
</feature>
<evidence type="ECO:0000256" key="2">
    <source>
        <dbReference type="ARBA" id="ARBA00022737"/>
    </source>
</evidence>
<dbReference type="PANTHER" id="PTHR46344:SF27">
    <property type="entry name" value="KELCH REPEAT SUPERFAMILY PROTEIN"/>
    <property type="match status" value="1"/>
</dbReference>
<keyword evidence="1" id="KW-0880">Kelch repeat</keyword>
<keyword evidence="3" id="KW-0732">Signal</keyword>
<comment type="caution">
    <text evidence="4">The sequence shown here is derived from an EMBL/GenBank/DDBJ whole genome shotgun (WGS) entry which is preliminary data.</text>
</comment>
<dbReference type="InterPro" id="IPR006652">
    <property type="entry name" value="Kelch_1"/>
</dbReference>
<dbReference type="RefSeq" id="WP_270037244.1">
    <property type="nucleotide sequence ID" value="NZ_JAPDOD010000001.1"/>
</dbReference>
<name>A0A9X3RXK9_9ACTN</name>
<dbReference type="Pfam" id="PF01344">
    <property type="entry name" value="Kelch_1"/>
    <property type="match status" value="1"/>
</dbReference>
<dbReference type="AlphaFoldDB" id="A0A9X3RXK9"/>
<reference evidence="4" key="1">
    <citation type="submission" date="2022-10" db="EMBL/GenBank/DDBJ databases">
        <title>The WGS of Solirubrobacter ginsenosidimutans DSM 21036.</title>
        <authorList>
            <person name="Jiang Z."/>
        </authorList>
    </citation>
    <scope>NUCLEOTIDE SEQUENCE</scope>
    <source>
        <strain evidence="4">DSM 21036</strain>
    </source>
</reference>
<protein>
    <recommendedName>
        <fullName evidence="6">Kelch-like protein</fullName>
    </recommendedName>
</protein>
<evidence type="ECO:0000256" key="1">
    <source>
        <dbReference type="ARBA" id="ARBA00022441"/>
    </source>
</evidence>
<dbReference type="SUPFAM" id="SSF50965">
    <property type="entry name" value="Galactose oxidase, central domain"/>
    <property type="match status" value="1"/>
</dbReference>
<organism evidence="4 5">
    <name type="scientific">Solirubrobacter ginsenosidimutans</name>
    <dbReference type="NCBI Taxonomy" id="490573"/>
    <lineage>
        <taxon>Bacteria</taxon>
        <taxon>Bacillati</taxon>
        <taxon>Actinomycetota</taxon>
        <taxon>Thermoleophilia</taxon>
        <taxon>Solirubrobacterales</taxon>
        <taxon>Solirubrobacteraceae</taxon>
        <taxon>Solirubrobacter</taxon>
    </lineage>
</organism>
<proteinExistence type="predicted"/>
<dbReference type="Proteomes" id="UP001149140">
    <property type="component" value="Unassembled WGS sequence"/>
</dbReference>
<accession>A0A9X3RXK9</accession>
<dbReference type="EMBL" id="JAPDOD010000001">
    <property type="protein sequence ID" value="MDA0158655.1"/>
    <property type="molecule type" value="Genomic_DNA"/>
</dbReference>